<dbReference type="AlphaFoldDB" id="A0A5N6K8P5"/>
<accession>A0A5N6K8P5</accession>
<sequence length="70" mass="8285">MGLITRLHFPQNRYSSYSILHLQIPWHNCIIRPNTPFRFSMSWIVPAANTYGTIPATLHSFFPSFRRYNT</sequence>
<comment type="caution">
    <text evidence="1">The sequence shown here is derived from an EMBL/GenBank/DDBJ whole genome shotgun (WGS) entry which is preliminary data.</text>
</comment>
<evidence type="ECO:0000313" key="1">
    <source>
        <dbReference type="EMBL" id="KAB8299094.1"/>
    </source>
</evidence>
<protein>
    <submittedName>
        <fullName evidence="1">Uncharacterized protein</fullName>
    </submittedName>
</protein>
<dbReference type="Proteomes" id="UP000326757">
    <property type="component" value="Unassembled WGS sequence"/>
</dbReference>
<keyword evidence="2" id="KW-1185">Reference proteome</keyword>
<name>A0A5N6K8P5_MONLA</name>
<organism evidence="1 2">
    <name type="scientific">Monilinia laxa</name>
    <name type="common">Brown rot fungus</name>
    <name type="synonym">Sclerotinia laxa</name>
    <dbReference type="NCBI Taxonomy" id="61186"/>
    <lineage>
        <taxon>Eukaryota</taxon>
        <taxon>Fungi</taxon>
        <taxon>Dikarya</taxon>
        <taxon>Ascomycota</taxon>
        <taxon>Pezizomycotina</taxon>
        <taxon>Leotiomycetes</taxon>
        <taxon>Helotiales</taxon>
        <taxon>Sclerotiniaceae</taxon>
        <taxon>Monilinia</taxon>
    </lineage>
</organism>
<gene>
    <name evidence="1" type="ORF">EYC80_001212</name>
</gene>
<evidence type="ECO:0000313" key="2">
    <source>
        <dbReference type="Proteomes" id="UP000326757"/>
    </source>
</evidence>
<proteinExistence type="predicted"/>
<reference evidence="1 2" key="1">
    <citation type="submission" date="2019-06" db="EMBL/GenBank/DDBJ databases">
        <title>Genome Sequence of the Brown Rot Fungal Pathogen Monilinia laxa.</title>
        <authorList>
            <person name="De Miccolis Angelini R.M."/>
            <person name="Landi L."/>
            <person name="Abate D."/>
            <person name="Pollastro S."/>
            <person name="Romanazzi G."/>
            <person name="Faretra F."/>
        </authorList>
    </citation>
    <scope>NUCLEOTIDE SEQUENCE [LARGE SCALE GENOMIC DNA]</scope>
    <source>
        <strain evidence="1 2">Mlax316</strain>
    </source>
</reference>
<dbReference type="EMBL" id="VIGI01000006">
    <property type="protein sequence ID" value="KAB8299094.1"/>
    <property type="molecule type" value="Genomic_DNA"/>
</dbReference>